<protein>
    <submittedName>
        <fullName evidence="1">Uncharacterized protein</fullName>
    </submittedName>
</protein>
<evidence type="ECO:0000313" key="2">
    <source>
        <dbReference type="Proteomes" id="UP001403385"/>
    </source>
</evidence>
<dbReference type="SUPFAM" id="SSF82185">
    <property type="entry name" value="Histone H3 K4-specific methyltransferase SET7/9 N-terminal domain"/>
    <property type="match status" value="1"/>
</dbReference>
<name>A0AAW9SGA4_9BACT</name>
<dbReference type="RefSeq" id="WP_346824137.1">
    <property type="nucleotide sequence ID" value="NZ_JBDKWZ010000021.1"/>
</dbReference>
<sequence length="407" mass="46552">MNQSKKSNPGIPILNGTPRVHYDELEYIEKECCLDEWAYYYKDKLFTGIAWSELKGVVAEDTLEKGVRNGRCVRVHANGTLAEDGYYQEDEPVGELFSWDETGSLLRYSKYDDNARCLLKREYNSQGVMVKEVDELEEFRLRHWSAEGALVYESATGFQRCFAPNGNCVIEEGDRGKPEERKPTVYSDEELYEHAFEMLSADIQMVEYPVFRWLNQQLDQGDIRALNLLYTLLEHPLVSIAESALYIIGARKYQEAIPLVRKMTESTRCKAPGAGGFIGTTAELAKITLMKLTGKGNVEQAIDGAWEKRKERGSDWELRLLSIKDNWPEIKAEFKETFIGQATLETADQLFSGEAAATKLDYIHLYRYVVDGRTYHATVTSSSQEPLPFIDVRYKTEKPEEYIIDAE</sequence>
<keyword evidence="2" id="KW-1185">Reference proteome</keyword>
<reference evidence="1 2" key="1">
    <citation type="submission" date="2024-04" db="EMBL/GenBank/DDBJ databases">
        <title>Novel genus in family Flammeovirgaceae.</title>
        <authorList>
            <person name="Nguyen T.H."/>
            <person name="Vuong T.Q."/>
            <person name="Le H."/>
            <person name="Kim S.-G."/>
        </authorList>
    </citation>
    <scope>NUCLEOTIDE SEQUENCE [LARGE SCALE GENOMIC DNA]</scope>
    <source>
        <strain evidence="1 2">JCM 23209</strain>
    </source>
</reference>
<dbReference type="Gene3D" id="3.90.930.1">
    <property type="match status" value="1"/>
</dbReference>
<dbReference type="AlphaFoldDB" id="A0AAW9SGA4"/>
<gene>
    <name evidence="1" type="ORF">AAG747_25815</name>
</gene>
<accession>A0AAW9SGA4</accession>
<proteinExistence type="predicted"/>
<dbReference type="EMBL" id="JBDKWZ010000021">
    <property type="protein sequence ID" value="MEN7551359.1"/>
    <property type="molecule type" value="Genomic_DNA"/>
</dbReference>
<organism evidence="1 2">
    <name type="scientific">Rapidithrix thailandica</name>
    <dbReference type="NCBI Taxonomy" id="413964"/>
    <lineage>
        <taxon>Bacteria</taxon>
        <taxon>Pseudomonadati</taxon>
        <taxon>Bacteroidota</taxon>
        <taxon>Cytophagia</taxon>
        <taxon>Cytophagales</taxon>
        <taxon>Flammeovirgaceae</taxon>
        <taxon>Rapidithrix</taxon>
    </lineage>
</organism>
<evidence type="ECO:0000313" key="1">
    <source>
        <dbReference type="EMBL" id="MEN7551359.1"/>
    </source>
</evidence>
<comment type="caution">
    <text evidence="1">The sequence shown here is derived from an EMBL/GenBank/DDBJ whole genome shotgun (WGS) entry which is preliminary data.</text>
</comment>
<dbReference type="Proteomes" id="UP001403385">
    <property type="component" value="Unassembled WGS sequence"/>
</dbReference>